<evidence type="ECO:0000313" key="2">
    <source>
        <dbReference type="EMBL" id="KAJ7612790.1"/>
    </source>
</evidence>
<feature type="region of interest" description="Disordered" evidence="1">
    <location>
        <begin position="743"/>
        <end position="762"/>
    </location>
</feature>
<proteinExistence type="predicted"/>
<organism evidence="2 3">
    <name type="scientific">Mycena rosella</name>
    <name type="common">Pink bonnet</name>
    <name type="synonym">Agaricus rosellus</name>
    <dbReference type="NCBI Taxonomy" id="1033263"/>
    <lineage>
        <taxon>Eukaryota</taxon>
        <taxon>Fungi</taxon>
        <taxon>Dikarya</taxon>
        <taxon>Basidiomycota</taxon>
        <taxon>Agaricomycotina</taxon>
        <taxon>Agaricomycetes</taxon>
        <taxon>Agaricomycetidae</taxon>
        <taxon>Agaricales</taxon>
        <taxon>Marasmiineae</taxon>
        <taxon>Mycenaceae</taxon>
        <taxon>Mycena</taxon>
    </lineage>
</organism>
<reference evidence="2" key="1">
    <citation type="submission" date="2023-03" db="EMBL/GenBank/DDBJ databases">
        <title>Massive genome expansion in bonnet fungi (Mycena s.s.) driven by repeated elements and novel gene families across ecological guilds.</title>
        <authorList>
            <consortium name="Lawrence Berkeley National Laboratory"/>
            <person name="Harder C.B."/>
            <person name="Miyauchi S."/>
            <person name="Viragh M."/>
            <person name="Kuo A."/>
            <person name="Thoen E."/>
            <person name="Andreopoulos B."/>
            <person name="Lu D."/>
            <person name="Skrede I."/>
            <person name="Drula E."/>
            <person name="Henrissat B."/>
            <person name="Morin E."/>
            <person name="Kohler A."/>
            <person name="Barry K."/>
            <person name="LaButti K."/>
            <person name="Morin E."/>
            <person name="Salamov A."/>
            <person name="Lipzen A."/>
            <person name="Mereny Z."/>
            <person name="Hegedus B."/>
            <person name="Baldrian P."/>
            <person name="Stursova M."/>
            <person name="Weitz H."/>
            <person name="Taylor A."/>
            <person name="Grigoriev I.V."/>
            <person name="Nagy L.G."/>
            <person name="Martin F."/>
            <person name="Kauserud H."/>
        </authorList>
    </citation>
    <scope>NUCLEOTIDE SEQUENCE</scope>
    <source>
        <strain evidence="2">CBHHK067</strain>
    </source>
</reference>
<feature type="compositionally biased region" description="Acidic residues" evidence="1">
    <location>
        <begin position="439"/>
        <end position="460"/>
    </location>
</feature>
<feature type="compositionally biased region" description="Basic residues" evidence="1">
    <location>
        <begin position="394"/>
        <end position="408"/>
    </location>
</feature>
<dbReference type="AlphaFoldDB" id="A0AAD7B831"/>
<gene>
    <name evidence="2" type="ORF">B0H17DRAFT_1302707</name>
</gene>
<feature type="region of interest" description="Disordered" evidence="1">
    <location>
        <begin position="392"/>
        <end position="462"/>
    </location>
</feature>
<accession>A0AAD7B831</accession>
<evidence type="ECO:0000256" key="1">
    <source>
        <dbReference type="SAM" id="MobiDB-lite"/>
    </source>
</evidence>
<name>A0AAD7B831_MYCRO</name>
<keyword evidence="3" id="KW-1185">Reference proteome</keyword>
<dbReference type="EMBL" id="JARKIE010000928">
    <property type="protein sequence ID" value="KAJ7612790.1"/>
    <property type="molecule type" value="Genomic_DNA"/>
</dbReference>
<evidence type="ECO:0000313" key="3">
    <source>
        <dbReference type="Proteomes" id="UP001221757"/>
    </source>
</evidence>
<protein>
    <submittedName>
        <fullName evidence="2">Uncharacterized protein</fullName>
    </submittedName>
</protein>
<feature type="region of interest" description="Disordered" evidence="1">
    <location>
        <begin position="334"/>
        <end position="356"/>
    </location>
</feature>
<dbReference type="Proteomes" id="UP001221757">
    <property type="component" value="Unassembled WGS sequence"/>
</dbReference>
<sequence>MTHPVQDQHSPEDTTRINLPKYTYISDAESRMTKVQFMNRNTYGTMGPVDRQPRDHLTSLHTTRRPTFGLPTVKAASWTVDPSQAHQGRAGAREPRLSGTQRHLTGFNTVTGEPYSIVGHIHFNVFTPPTAAVNPWALEAPYPSRYTIQDTLSAYKAHQRPFCAFPAHTTHLRPILDYLQPPAAHPAGVNALIQPARNLRSNQIILVSTIASHQWKPTRGKSGVPFRIVLLRIPSGSPPPRTAGTSSALTTTSPRIGLDWEYMGDGEDGWSRWRELLPSRSLPRATPVDFPPDPIAFEGGLPDIPNDTSDLGDDPTRYELICTIHQKLTSLRLSSQPTTTPPDLPSITIVQIPDPGDRYSRPVPRYVVLDRHQEEFEQLGRVTVDLARQIRQTQRARRSQPWRNRAPRRITSPPDVWEADSDHGDDVFPESSPTHYNYSDEEELCDPEDEYSADASEEEKEMGLLPPVRPLETDTSYFPMILRHDTSISTDSSMPGLENVSRSRVSSISSHAGSGSSLSSDDIILYDAGLQYPRSADPTPIANSPAPTMRTLSQSPLPASPMALVNLPGTTPLPVRVPLVPLPETVTRHAAFGQFAQAALSSAERALRGFTLSLRPDDTTSILMRELTERVRDLEQAVLSAHLLSYETLPPVCPSVRSWRPKWRPLISSRISSLRTSETLKFITQKLHPGIDELLLHFSQTALVHDEKADLSPPFDFPPAETPRGVRVSLEDEEVVLKDEEMQAAETCSPMQRPPSRRGHHLEPSPEAFALNLPDTGVFDLELDEDNTDRTTLSIPPTEHLRRADPRNECGAITYNRRQYGWHDYMNGTPPWRQGDRERSEAIGYALEFSDRYVLFARSQIGKLLFSNLQMKRFRHTDRRMREESAHQARTAQNPEEELAPTNTLMLVATASFRAKETSTPWSSFWMIW</sequence>
<comment type="caution">
    <text evidence="2">The sequence shown here is derived from an EMBL/GenBank/DDBJ whole genome shotgun (WGS) entry which is preliminary data.</text>
</comment>